<evidence type="ECO:0000313" key="1">
    <source>
        <dbReference type="EMBL" id="KAA6366488.1"/>
    </source>
</evidence>
<evidence type="ECO:0000313" key="2">
    <source>
        <dbReference type="Proteomes" id="UP000324800"/>
    </source>
</evidence>
<dbReference type="AlphaFoldDB" id="A0A5J4U828"/>
<accession>A0A5J4U828</accession>
<comment type="caution">
    <text evidence="1">The sequence shown here is derived from an EMBL/GenBank/DDBJ whole genome shotgun (WGS) entry which is preliminary data.</text>
</comment>
<feature type="non-terminal residue" evidence="1">
    <location>
        <position position="43"/>
    </location>
</feature>
<name>A0A5J4U828_9EUKA</name>
<gene>
    <name evidence="1" type="ORF">EZS28_037984</name>
</gene>
<dbReference type="EMBL" id="SNRW01019331">
    <property type="protein sequence ID" value="KAA6366488.1"/>
    <property type="molecule type" value="Genomic_DNA"/>
</dbReference>
<protein>
    <submittedName>
        <fullName evidence="1">Uncharacterized protein</fullName>
    </submittedName>
</protein>
<reference evidence="1 2" key="1">
    <citation type="submission" date="2019-03" db="EMBL/GenBank/DDBJ databases">
        <title>Single cell metagenomics reveals metabolic interactions within the superorganism composed of flagellate Streblomastix strix and complex community of Bacteroidetes bacteria on its surface.</title>
        <authorList>
            <person name="Treitli S.C."/>
            <person name="Kolisko M."/>
            <person name="Husnik F."/>
            <person name="Keeling P."/>
            <person name="Hampl V."/>
        </authorList>
    </citation>
    <scope>NUCLEOTIDE SEQUENCE [LARGE SCALE GENOMIC DNA]</scope>
    <source>
        <strain evidence="1">ST1C</strain>
    </source>
</reference>
<organism evidence="1 2">
    <name type="scientific">Streblomastix strix</name>
    <dbReference type="NCBI Taxonomy" id="222440"/>
    <lineage>
        <taxon>Eukaryota</taxon>
        <taxon>Metamonada</taxon>
        <taxon>Preaxostyla</taxon>
        <taxon>Oxymonadida</taxon>
        <taxon>Streblomastigidae</taxon>
        <taxon>Streblomastix</taxon>
    </lineage>
</organism>
<proteinExistence type="predicted"/>
<dbReference type="Proteomes" id="UP000324800">
    <property type="component" value="Unassembled WGS sequence"/>
</dbReference>
<sequence length="43" mass="4823">MEHESSSSFQITHEKQLLQKQGYQVLKTLGSGGFGKYGTLMTF</sequence>